<dbReference type="AlphaFoldDB" id="A0A183EG78"/>
<name>A0A183EG78_9BILA</name>
<evidence type="ECO:0000313" key="1">
    <source>
        <dbReference type="WBParaSite" id="GPUH_0001999401-mRNA-1"/>
    </source>
</evidence>
<reference evidence="1" key="1">
    <citation type="submission" date="2016-06" db="UniProtKB">
        <authorList>
            <consortium name="WormBaseParasite"/>
        </authorList>
    </citation>
    <scope>IDENTIFICATION</scope>
</reference>
<organism evidence="1">
    <name type="scientific">Gongylonema pulchrum</name>
    <dbReference type="NCBI Taxonomy" id="637853"/>
    <lineage>
        <taxon>Eukaryota</taxon>
        <taxon>Metazoa</taxon>
        <taxon>Ecdysozoa</taxon>
        <taxon>Nematoda</taxon>
        <taxon>Chromadorea</taxon>
        <taxon>Rhabditida</taxon>
        <taxon>Spirurina</taxon>
        <taxon>Spiruromorpha</taxon>
        <taxon>Spiruroidea</taxon>
        <taxon>Gongylonematidae</taxon>
        <taxon>Gongylonema</taxon>
    </lineage>
</organism>
<accession>A0A183EG78</accession>
<dbReference type="WBParaSite" id="GPUH_0001999401-mRNA-1">
    <property type="protein sequence ID" value="GPUH_0001999401-mRNA-1"/>
    <property type="gene ID" value="GPUH_0001999401"/>
</dbReference>
<sequence length="34" mass="3836">LNCRYALSTNNVPTRIEWRKDGAELSTVRSTGKV</sequence>
<protein>
    <submittedName>
        <fullName evidence="1">Ig-like domain-containing protein</fullName>
    </submittedName>
</protein>
<proteinExistence type="predicted"/>